<organism evidence="7 8">
    <name type="scientific">Cylindrobasidium torrendii FP15055 ss-10</name>
    <dbReference type="NCBI Taxonomy" id="1314674"/>
    <lineage>
        <taxon>Eukaryota</taxon>
        <taxon>Fungi</taxon>
        <taxon>Dikarya</taxon>
        <taxon>Basidiomycota</taxon>
        <taxon>Agaricomycotina</taxon>
        <taxon>Agaricomycetes</taxon>
        <taxon>Agaricomycetidae</taxon>
        <taxon>Agaricales</taxon>
        <taxon>Marasmiineae</taxon>
        <taxon>Physalacriaceae</taxon>
        <taxon>Cylindrobasidium</taxon>
    </lineage>
</organism>
<comment type="similarity">
    <text evidence="1">Belongs to the oxygen-dependent FAD-linked oxidoreductase family.</text>
</comment>
<feature type="region of interest" description="Disordered" evidence="5">
    <location>
        <begin position="677"/>
        <end position="701"/>
    </location>
</feature>
<feature type="compositionally biased region" description="Acidic residues" evidence="5">
    <location>
        <begin position="688"/>
        <end position="701"/>
    </location>
</feature>
<evidence type="ECO:0000256" key="4">
    <source>
        <dbReference type="ARBA" id="ARBA00023002"/>
    </source>
</evidence>
<dbReference type="OrthoDB" id="2151789at2759"/>
<dbReference type="PANTHER" id="PTHR42973">
    <property type="entry name" value="BINDING OXIDOREDUCTASE, PUTATIVE (AFU_ORTHOLOGUE AFUA_1G17690)-RELATED"/>
    <property type="match status" value="1"/>
</dbReference>
<evidence type="ECO:0000256" key="2">
    <source>
        <dbReference type="ARBA" id="ARBA00022630"/>
    </source>
</evidence>
<keyword evidence="3" id="KW-0274">FAD</keyword>
<dbReference type="AlphaFoldDB" id="A0A0D7BL99"/>
<evidence type="ECO:0000259" key="6">
    <source>
        <dbReference type="PROSITE" id="PS51387"/>
    </source>
</evidence>
<reference evidence="7 8" key="1">
    <citation type="journal article" date="2015" name="Fungal Genet. Biol.">
        <title>Evolution of novel wood decay mechanisms in Agaricales revealed by the genome sequences of Fistulina hepatica and Cylindrobasidium torrendii.</title>
        <authorList>
            <person name="Floudas D."/>
            <person name="Held B.W."/>
            <person name="Riley R."/>
            <person name="Nagy L.G."/>
            <person name="Koehler G."/>
            <person name="Ransdell A.S."/>
            <person name="Younus H."/>
            <person name="Chow J."/>
            <person name="Chiniquy J."/>
            <person name="Lipzen A."/>
            <person name="Tritt A."/>
            <person name="Sun H."/>
            <person name="Haridas S."/>
            <person name="LaButti K."/>
            <person name="Ohm R.A."/>
            <person name="Kues U."/>
            <person name="Blanchette R.A."/>
            <person name="Grigoriev I.V."/>
            <person name="Minto R.E."/>
            <person name="Hibbett D.S."/>
        </authorList>
    </citation>
    <scope>NUCLEOTIDE SEQUENCE [LARGE SCALE GENOMIC DNA]</scope>
    <source>
        <strain evidence="7 8">FP15055 ss-10</strain>
    </source>
</reference>
<dbReference type="SUPFAM" id="SSF56176">
    <property type="entry name" value="FAD-binding/transporter-associated domain-like"/>
    <property type="match status" value="1"/>
</dbReference>
<evidence type="ECO:0000256" key="5">
    <source>
        <dbReference type="SAM" id="MobiDB-lite"/>
    </source>
</evidence>
<dbReference type="Pfam" id="PF01565">
    <property type="entry name" value="FAD_binding_4"/>
    <property type="match status" value="1"/>
</dbReference>
<dbReference type="Gene3D" id="3.30.465.10">
    <property type="match status" value="2"/>
</dbReference>
<dbReference type="InterPro" id="IPR050416">
    <property type="entry name" value="FAD-linked_Oxidoreductase"/>
</dbReference>
<proteinExistence type="inferred from homology"/>
<dbReference type="InterPro" id="IPR036318">
    <property type="entry name" value="FAD-bd_PCMH-like_sf"/>
</dbReference>
<name>A0A0D7BL99_9AGAR</name>
<evidence type="ECO:0000313" key="7">
    <source>
        <dbReference type="EMBL" id="KIY71000.1"/>
    </source>
</evidence>
<gene>
    <name evidence="7" type="ORF">CYLTODRAFT_451236</name>
</gene>
<dbReference type="GO" id="GO:0016491">
    <property type="term" value="F:oxidoreductase activity"/>
    <property type="evidence" value="ECO:0007669"/>
    <property type="project" value="UniProtKB-KW"/>
</dbReference>
<feature type="domain" description="FAD-binding PCMH-type" evidence="6">
    <location>
        <begin position="44"/>
        <end position="215"/>
    </location>
</feature>
<accession>A0A0D7BL99</accession>
<dbReference type="InterPro" id="IPR006094">
    <property type="entry name" value="Oxid_FAD_bind_N"/>
</dbReference>
<feature type="compositionally biased region" description="Polar residues" evidence="5">
    <location>
        <begin position="321"/>
        <end position="339"/>
    </location>
</feature>
<dbReference type="STRING" id="1314674.A0A0D7BL99"/>
<feature type="region of interest" description="Disordered" evidence="5">
    <location>
        <begin position="408"/>
        <end position="509"/>
    </location>
</feature>
<keyword evidence="4" id="KW-0560">Oxidoreductase</keyword>
<dbReference type="PANTHER" id="PTHR42973:SF13">
    <property type="entry name" value="FAD-BINDING PCMH-TYPE DOMAIN-CONTAINING PROTEIN"/>
    <property type="match status" value="1"/>
</dbReference>
<evidence type="ECO:0000256" key="3">
    <source>
        <dbReference type="ARBA" id="ARBA00022827"/>
    </source>
</evidence>
<keyword evidence="2" id="KW-0285">Flavoprotein</keyword>
<dbReference type="Gene3D" id="3.40.462.20">
    <property type="match status" value="1"/>
</dbReference>
<feature type="region of interest" description="Disordered" evidence="5">
    <location>
        <begin position="321"/>
        <end position="384"/>
    </location>
</feature>
<evidence type="ECO:0000256" key="1">
    <source>
        <dbReference type="ARBA" id="ARBA00005466"/>
    </source>
</evidence>
<dbReference type="InterPro" id="IPR016166">
    <property type="entry name" value="FAD-bd_PCMH"/>
</dbReference>
<sequence length="701" mass="78490">MSPNYMDSDLAKAIDEIKAIGPDCCFEYGSEIYKSCIRHFLASSSEVAQLAVQPTTVGELSRVLKIIAKHRVPFAVRGGGHGMAPGYSSTTGILISMSRFNKVTYDERTQLATIGAGCLWDQVYSELGPTNRNVVGGAASDGVGVGGWMLGGGYSLKSNKYGLGIDNVVEIQVVTPDGRVRNADRKTYPSLFNALRGGGNNFGIVTKFVVKTFAQNQTYGSFFTIPGTRESEFKEALVKFVEEEDRQEACVVAAFRHFLVLGQSDPKYEISVFCVFDKEKPKKNVPFREFKALQATGEVWKNDPAGWQLGQTRVPVLESSATGLRTKKTVPSSRFNSPPGSRPGSRNRMRSDQFNNRRPVSRASGRRRANFDEDDEDDGYGSGDSVRSAFEGYFEEISHNRLYSVSSRPPRYTRHAEDSDDDEEEDRLSDDDDRDQEDDDDDEELEDGLSDLENDNSDFDEEEDDDDEGVDDFGSDEAYGSDDSEGNDRGARYYTARSRTDAVKARKSPTRRIMVTKPIDKMGEINERGRFGCLMISKYTKPLLDKMAEEAAKAARYLKSKNGVAIVIDAWPVHESIFDNSPPDAAFPHRRGQPYGPMLAYFRWQNAEDDDFWLTKLKGTLNRIRVVARREKLTPRKPALYNNLSIESVPTHKIYRENMGWLKKVKQEYDPKDVMGLCGGHKIPLPDNSDDEDEDEDGDSD</sequence>
<feature type="compositionally biased region" description="Acidic residues" evidence="5">
    <location>
        <begin position="418"/>
        <end position="485"/>
    </location>
</feature>
<evidence type="ECO:0000313" key="8">
    <source>
        <dbReference type="Proteomes" id="UP000054007"/>
    </source>
</evidence>
<dbReference type="Proteomes" id="UP000054007">
    <property type="component" value="Unassembled WGS sequence"/>
</dbReference>
<keyword evidence="8" id="KW-1185">Reference proteome</keyword>
<dbReference type="EMBL" id="KN880460">
    <property type="protein sequence ID" value="KIY71000.1"/>
    <property type="molecule type" value="Genomic_DNA"/>
</dbReference>
<dbReference type="GO" id="GO:0071949">
    <property type="term" value="F:FAD binding"/>
    <property type="evidence" value="ECO:0007669"/>
    <property type="project" value="InterPro"/>
</dbReference>
<dbReference type="InterPro" id="IPR016169">
    <property type="entry name" value="FAD-bd_PCMH_sub2"/>
</dbReference>
<dbReference type="PROSITE" id="PS51387">
    <property type="entry name" value="FAD_PCMH"/>
    <property type="match status" value="1"/>
</dbReference>
<protein>
    <recommendedName>
        <fullName evidence="6">FAD-binding PCMH-type domain-containing protein</fullName>
    </recommendedName>
</protein>